<dbReference type="Pfam" id="PF24722">
    <property type="entry name" value="DUF7674"/>
    <property type="match status" value="1"/>
</dbReference>
<comment type="caution">
    <text evidence="2">The sequence shown here is derived from an EMBL/GenBank/DDBJ whole genome shotgun (WGS) entry which is preliminary data.</text>
</comment>
<dbReference type="EMBL" id="JACCBW010000001">
    <property type="protein sequence ID" value="NYE35621.1"/>
    <property type="molecule type" value="Genomic_DNA"/>
</dbReference>
<reference evidence="2 3" key="2">
    <citation type="submission" date="2020-08" db="EMBL/GenBank/DDBJ databases">
        <title>The Agave Microbiome: Exploring the role of microbial communities in plant adaptations to desert environments.</title>
        <authorList>
            <person name="Partida-Martinez L.P."/>
        </authorList>
    </citation>
    <scope>NUCLEOTIDE SEQUENCE [LARGE SCALE GENOMIC DNA]</scope>
    <source>
        <strain evidence="2 3">AT2.17</strain>
    </source>
</reference>
<dbReference type="InterPro" id="IPR056091">
    <property type="entry name" value="DUF7674"/>
</dbReference>
<name>A0A7Y9KNE9_9ACTN</name>
<reference evidence="2 3" key="1">
    <citation type="submission" date="2020-07" db="EMBL/GenBank/DDBJ databases">
        <authorList>
            <person name="Partida-Martinez L."/>
            <person name="Huntemann M."/>
            <person name="Clum A."/>
            <person name="Wang J."/>
            <person name="Palaniappan K."/>
            <person name="Ritter S."/>
            <person name="Chen I.-M."/>
            <person name="Stamatis D."/>
            <person name="Reddy T."/>
            <person name="O'Malley R."/>
            <person name="Daum C."/>
            <person name="Shapiro N."/>
            <person name="Ivanova N."/>
            <person name="Kyrpides N."/>
            <person name="Woyke T."/>
        </authorList>
    </citation>
    <scope>NUCLEOTIDE SEQUENCE [LARGE SCALE GENOMIC DNA]</scope>
    <source>
        <strain evidence="2 3">AT2.17</strain>
    </source>
</reference>
<keyword evidence="3" id="KW-1185">Reference proteome</keyword>
<evidence type="ECO:0000313" key="2">
    <source>
        <dbReference type="EMBL" id="NYE35621.1"/>
    </source>
</evidence>
<accession>A0A7Y9KNE9</accession>
<feature type="domain" description="DUF7674" evidence="1">
    <location>
        <begin position="9"/>
        <end position="105"/>
    </location>
</feature>
<organism evidence="2 3">
    <name type="scientific">Nocardioides cavernae</name>
    <dbReference type="NCBI Taxonomy" id="1921566"/>
    <lineage>
        <taxon>Bacteria</taxon>
        <taxon>Bacillati</taxon>
        <taxon>Actinomycetota</taxon>
        <taxon>Actinomycetes</taxon>
        <taxon>Propionibacteriales</taxon>
        <taxon>Nocardioidaceae</taxon>
        <taxon>Nocardioides</taxon>
    </lineage>
</organism>
<evidence type="ECO:0000313" key="3">
    <source>
        <dbReference type="Proteomes" id="UP000549911"/>
    </source>
</evidence>
<proteinExistence type="predicted"/>
<dbReference type="AlphaFoldDB" id="A0A7Y9KNE9"/>
<protein>
    <recommendedName>
        <fullName evidence="1">DUF7674 domain-containing protein</fullName>
    </recommendedName>
</protein>
<dbReference type="RefSeq" id="WP_179618250.1">
    <property type="nucleotide sequence ID" value="NZ_JACCBW010000001.1"/>
</dbReference>
<gene>
    <name evidence="2" type="ORF">F4692_000725</name>
</gene>
<evidence type="ECO:0000259" key="1">
    <source>
        <dbReference type="Pfam" id="PF24722"/>
    </source>
</evidence>
<sequence length="115" mass="12870">MTAESDFTERLVSAVPELTSIHREHLEDQEGELLAYVLMADVARWLDGMSRSEPRRAQQVIDWLEQEFTQGDFDVRNLIDVGIVEMLPSMPEGAAVLSRLGPELRGRAEVAGLFG</sequence>
<dbReference type="Proteomes" id="UP000549911">
    <property type="component" value="Unassembled WGS sequence"/>
</dbReference>